<name>A0A7H8NA42_9ACTN</name>
<feature type="region of interest" description="Disordered" evidence="1">
    <location>
        <begin position="239"/>
        <end position="277"/>
    </location>
</feature>
<accession>A0A7H8NA42</accession>
<gene>
    <name evidence="3" type="ORF">HUT08_19225</name>
</gene>
<dbReference type="Proteomes" id="UP000509303">
    <property type="component" value="Chromosome"/>
</dbReference>
<keyword evidence="2" id="KW-0472">Membrane</keyword>
<feature type="compositionally biased region" description="Low complexity" evidence="1">
    <location>
        <begin position="257"/>
        <end position="277"/>
    </location>
</feature>
<evidence type="ECO:0000313" key="4">
    <source>
        <dbReference type="Proteomes" id="UP000509303"/>
    </source>
</evidence>
<keyword evidence="2" id="KW-1133">Transmembrane helix</keyword>
<reference evidence="3 4" key="1">
    <citation type="submission" date="2020-06" db="EMBL/GenBank/DDBJ databases">
        <title>Genome mining for natural products.</title>
        <authorList>
            <person name="Zhang B."/>
            <person name="Shi J."/>
            <person name="Ge H."/>
        </authorList>
    </citation>
    <scope>NUCLEOTIDE SEQUENCE [LARGE SCALE GENOMIC DNA]</scope>
    <source>
        <strain evidence="3 4">NA00687</strain>
    </source>
</reference>
<dbReference type="EMBL" id="CP054929">
    <property type="protein sequence ID" value="QKW51313.1"/>
    <property type="molecule type" value="Genomic_DNA"/>
</dbReference>
<evidence type="ECO:0000256" key="1">
    <source>
        <dbReference type="SAM" id="MobiDB-lite"/>
    </source>
</evidence>
<protein>
    <recommendedName>
        <fullName evidence="5">LPXTG cell wall anchor domain-containing protein</fullName>
    </recommendedName>
</protein>
<organism evidence="3 4">
    <name type="scientific">Streptomyces buecherae</name>
    <dbReference type="NCBI Taxonomy" id="2763006"/>
    <lineage>
        <taxon>Bacteria</taxon>
        <taxon>Bacillati</taxon>
        <taxon>Actinomycetota</taxon>
        <taxon>Actinomycetes</taxon>
        <taxon>Kitasatosporales</taxon>
        <taxon>Streptomycetaceae</taxon>
        <taxon>Streptomyces</taxon>
    </lineage>
</organism>
<evidence type="ECO:0000256" key="2">
    <source>
        <dbReference type="SAM" id="Phobius"/>
    </source>
</evidence>
<evidence type="ECO:0008006" key="5">
    <source>
        <dbReference type="Google" id="ProtNLM"/>
    </source>
</evidence>
<dbReference type="RefSeq" id="WP_176163034.1">
    <property type="nucleotide sequence ID" value="NZ_CP054929.1"/>
</dbReference>
<proteinExistence type="predicted"/>
<feature type="transmembrane region" description="Helical" evidence="2">
    <location>
        <begin position="285"/>
        <end position="306"/>
    </location>
</feature>
<keyword evidence="2" id="KW-0812">Transmembrane</keyword>
<dbReference type="AlphaFoldDB" id="A0A7H8NA42"/>
<keyword evidence="4" id="KW-1185">Reference proteome</keyword>
<evidence type="ECO:0000313" key="3">
    <source>
        <dbReference type="EMBL" id="QKW51313.1"/>
    </source>
</evidence>
<sequence length="313" mass="31783">MTNTTRSRLTPHSRPSGLGGASLAAGVGVGISVLALLAPAAAVADDGARPVAPASVSSADRDAATKALASQDTTDRVGSFFVRLAERERATERDTLDAGVTRAEAAAQAPRLVGPAVPVYSLNPDFVRGRSTAAEPVAEFAYLASEARSASGATATVWTVRDARTQRWTVANVISGTDEVSFGRKGAGDLVFTEPQIAAWYALDGNRVLPLNKSARDAVGARGTSVAAYQDRVHDRYADKLPGSDYQRSGQFGGDGPAAAQPAPDAPRATASDGSSSAGLSGAQLAAAGVAGGALLIGAGTVAVRLRRRTATG</sequence>